<dbReference type="PROSITE" id="PS50887">
    <property type="entry name" value="GGDEF"/>
    <property type="match status" value="1"/>
</dbReference>
<evidence type="ECO:0000313" key="5">
    <source>
        <dbReference type="EMBL" id="PYF03544.1"/>
    </source>
</evidence>
<dbReference type="PROSITE" id="PS50924">
    <property type="entry name" value="MHYT"/>
    <property type="match status" value="1"/>
</dbReference>
<name>A0A318TFV5_9BRAD</name>
<feature type="domain" description="EAL" evidence="2">
    <location>
        <begin position="547"/>
        <end position="797"/>
    </location>
</feature>
<dbReference type="InterPro" id="IPR005330">
    <property type="entry name" value="MHYT_dom"/>
</dbReference>
<dbReference type="CDD" id="cd01949">
    <property type="entry name" value="GGDEF"/>
    <property type="match status" value="1"/>
</dbReference>
<dbReference type="InterPro" id="IPR043128">
    <property type="entry name" value="Rev_trsase/Diguanyl_cyclase"/>
</dbReference>
<keyword evidence="6" id="KW-1185">Reference proteome</keyword>
<evidence type="ECO:0000256" key="1">
    <source>
        <dbReference type="PROSITE-ProRule" id="PRU00244"/>
    </source>
</evidence>
<dbReference type="SMART" id="SM00267">
    <property type="entry name" value="GGDEF"/>
    <property type="match status" value="1"/>
</dbReference>
<dbReference type="NCBIfam" id="TIGR00254">
    <property type="entry name" value="GGDEF"/>
    <property type="match status" value="1"/>
</dbReference>
<evidence type="ECO:0000259" key="3">
    <source>
        <dbReference type="PROSITE" id="PS50887"/>
    </source>
</evidence>
<dbReference type="SUPFAM" id="SSF141868">
    <property type="entry name" value="EAL domain-like"/>
    <property type="match status" value="1"/>
</dbReference>
<keyword evidence="1" id="KW-0472">Membrane</keyword>
<gene>
    <name evidence="5" type="ORF">BJ122_10635</name>
</gene>
<accession>A0A318TFV5</accession>
<evidence type="ECO:0000259" key="4">
    <source>
        <dbReference type="PROSITE" id="PS50924"/>
    </source>
</evidence>
<dbReference type="SUPFAM" id="SSF55785">
    <property type="entry name" value="PYP-like sensor domain (PAS domain)"/>
    <property type="match status" value="1"/>
</dbReference>
<reference evidence="5 6" key="1">
    <citation type="submission" date="2018-06" db="EMBL/GenBank/DDBJ databases">
        <title>Genomic Encyclopedia of Archaeal and Bacterial Type Strains, Phase II (KMG-II): from individual species to whole genera.</title>
        <authorList>
            <person name="Goeker M."/>
        </authorList>
    </citation>
    <scope>NUCLEOTIDE SEQUENCE [LARGE SCALE GENOMIC DNA]</scope>
    <source>
        <strain evidence="5 6">JCM 11668</strain>
    </source>
</reference>
<dbReference type="InterPro" id="IPR001633">
    <property type="entry name" value="EAL_dom"/>
</dbReference>
<dbReference type="OrthoDB" id="9814202at2"/>
<feature type="transmembrane region" description="Helical" evidence="1">
    <location>
        <begin position="85"/>
        <end position="105"/>
    </location>
</feature>
<feature type="transmembrane region" description="Helical" evidence="1">
    <location>
        <begin position="211"/>
        <end position="237"/>
    </location>
</feature>
<evidence type="ECO:0000313" key="6">
    <source>
        <dbReference type="Proteomes" id="UP000248148"/>
    </source>
</evidence>
<dbReference type="Gene3D" id="3.30.450.20">
    <property type="entry name" value="PAS domain"/>
    <property type="match status" value="1"/>
</dbReference>
<dbReference type="SUPFAM" id="SSF55073">
    <property type="entry name" value="Nucleotide cyclase"/>
    <property type="match status" value="1"/>
</dbReference>
<dbReference type="InterPro" id="IPR035965">
    <property type="entry name" value="PAS-like_dom_sf"/>
</dbReference>
<dbReference type="Pfam" id="PF12860">
    <property type="entry name" value="PAS_7"/>
    <property type="match status" value="1"/>
</dbReference>
<feature type="transmembrane region" description="Helical" evidence="1">
    <location>
        <begin position="146"/>
        <end position="166"/>
    </location>
</feature>
<dbReference type="PROSITE" id="PS50883">
    <property type="entry name" value="EAL"/>
    <property type="match status" value="1"/>
</dbReference>
<keyword evidence="1" id="KW-1133">Transmembrane helix</keyword>
<dbReference type="PANTHER" id="PTHR44757">
    <property type="entry name" value="DIGUANYLATE CYCLASE DGCP"/>
    <property type="match status" value="1"/>
</dbReference>
<dbReference type="InterPro" id="IPR000160">
    <property type="entry name" value="GGDEF_dom"/>
</dbReference>
<feature type="transmembrane region" description="Helical" evidence="1">
    <location>
        <begin position="47"/>
        <end position="73"/>
    </location>
</feature>
<dbReference type="InterPro" id="IPR035919">
    <property type="entry name" value="EAL_sf"/>
</dbReference>
<protein>
    <submittedName>
        <fullName evidence="5">Diguanylate cyclase (GGDEF)-like protein</fullName>
    </submittedName>
</protein>
<dbReference type="Gene3D" id="3.20.20.450">
    <property type="entry name" value="EAL domain"/>
    <property type="match status" value="1"/>
</dbReference>
<dbReference type="PANTHER" id="PTHR44757:SF2">
    <property type="entry name" value="BIOFILM ARCHITECTURE MAINTENANCE PROTEIN MBAA"/>
    <property type="match status" value="1"/>
</dbReference>
<dbReference type="GO" id="GO:0016020">
    <property type="term" value="C:membrane"/>
    <property type="evidence" value="ECO:0007669"/>
    <property type="project" value="UniProtKB-UniRule"/>
</dbReference>
<dbReference type="InterPro" id="IPR029787">
    <property type="entry name" value="Nucleotide_cyclase"/>
</dbReference>
<dbReference type="Pfam" id="PF03707">
    <property type="entry name" value="MHYT"/>
    <property type="match status" value="1"/>
</dbReference>
<dbReference type="AlphaFoldDB" id="A0A318TFV5"/>
<dbReference type="Gene3D" id="3.30.70.270">
    <property type="match status" value="1"/>
</dbReference>
<feature type="domain" description="MHYT" evidence="4">
    <location>
        <begin position="12"/>
        <end position="199"/>
    </location>
</feature>
<dbReference type="Pfam" id="PF00990">
    <property type="entry name" value="GGDEF"/>
    <property type="match status" value="1"/>
</dbReference>
<comment type="caution">
    <text evidence="5">The sequence shown here is derived from an EMBL/GenBank/DDBJ whole genome shotgun (WGS) entry which is preliminary data.</text>
</comment>
<keyword evidence="1" id="KW-0812">Transmembrane</keyword>
<sequence>MLKIYTCLAVDHDLRLLVVASAICLFVSTVGVALFNRARAASGRMQLVWLTFVAMSAGFGVWSTHFIAMLAYIPAAQASYDPGLTLVSLALAILVIGAGAAIALVGPSIWYVATGGAVVGLGFAAMHFCGVTAVQRPALMIASPEYASLAATLGVSLSIPAAVIAVRRDDIIHTVIAALLFSLAILSLHFTAMASLAAVPDPDQLTIDSSMSAATLALVIAGAAAAILGGCLIAALIDRRSSSVIQRQKMLLDIATENIPQALCMFDAEGRAKLFNTRYAALIDIDPEQLKGMKLTDQFQLRKTRGQFAGDPEATFNAILTDINSGEMVSRTDQSVLPGHVLRIIEQPLPDGGWVATIEDITEWRKTQERMVHLARHDSLTDLPNRFTLREELDRALRYSRRETGVAILYIDLDHFKEINDTLGHPIGDALLIEVGRRLVGCVRGEDTVARLGGDEFAIIQMSHHDPESDAAALAMRIVSVISMPYEIQGHHISIGTSIGIALAPADGSEPDQLIKNADLALYRAKSEGRGGYRFFELDMDAHAQTRRLLTTELRLALARGEFTLRYQPIRDTESNRILCFEALLRWEHPTRGTLLPDQFLDLAEDTGLIIPIGDWVLQTACTDAMQWHSDVGVAVNLSASQFRHPHLVPSVAAALSSSGLEPRRLELEIRESVLLREATTAPATLKALRALGVQLSMDNFGAGYSLLNSLNTFVFDRVKIDRSFIPEIDRSSDALSTLSAVTGLGKRLGRVTAATGVENAEQLRLLRLAGCSEIQGLVVSPPCTAAEMKRLAKHDDRFVA</sequence>
<feature type="transmembrane region" description="Helical" evidence="1">
    <location>
        <begin position="16"/>
        <end position="35"/>
    </location>
</feature>
<feature type="transmembrane region" description="Helical" evidence="1">
    <location>
        <begin position="178"/>
        <end position="199"/>
    </location>
</feature>
<dbReference type="InterPro" id="IPR052155">
    <property type="entry name" value="Biofilm_reg_signaling"/>
</dbReference>
<evidence type="ECO:0000259" key="2">
    <source>
        <dbReference type="PROSITE" id="PS50883"/>
    </source>
</evidence>
<dbReference type="Proteomes" id="UP000248148">
    <property type="component" value="Unassembled WGS sequence"/>
</dbReference>
<proteinExistence type="predicted"/>
<dbReference type="CDD" id="cd01948">
    <property type="entry name" value="EAL"/>
    <property type="match status" value="1"/>
</dbReference>
<dbReference type="EMBL" id="QJTI01000006">
    <property type="protein sequence ID" value="PYF03544.1"/>
    <property type="molecule type" value="Genomic_DNA"/>
</dbReference>
<feature type="transmembrane region" description="Helical" evidence="1">
    <location>
        <begin position="112"/>
        <end position="134"/>
    </location>
</feature>
<dbReference type="Pfam" id="PF00563">
    <property type="entry name" value="EAL"/>
    <property type="match status" value="1"/>
</dbReference>
<organism evidence="5 6">
    <name type="scientific">Rhodopseudomonas faecalis</name>
    <dbReference type="NCBI Taxonomy" id="99655"/>
    <lineage>
        <taxon>Bacteria</taxon>
        <taxon>Pseudomonadati</taxon>
        <taxon>Pseudomonadota</taxon>
        <taxon>Alphaproteobacteria</taxon>
        <taxon>Hyphomicrobiales</taxon>
        <taxon>Nitrobacteraceae</taxon>
        <taxon>Rhodopseudomonas</taxon>
    </lineage>
</organism>
<feature type="domain" description="GGDEF" evidence="3">
    <location>
        <begin position="404"/>
        <end position="538"/>
    </location>
</feature>
<dbReference type="SMART" id="SM00052">
    <property type="entry name" value="EAL"/>
    <property type="match status" value="1"/>
</dbReference>